<sequence>MIRRTLTAAVAVIGLAAVAPLSASAARPGPVMPPSLKGEASARQAAGTCNLSVPTRVAIGRPELYLQGKLTGTCTNPDSVSGWLLRHPSKGDVNGILFDRTDPDFGDGSWYVPANHAIGNMTFAGVGSINPDDTENTQNSVPVTVKLAAGAWISSARTGDVVTLKGTSLLYSVSNNTYFKRSAAGVFQFRERGTTQWKTLKAGVWTNSKGEVSMAYRYSKTRDYRFALYSTSISWDLASAVTTR</sequence>
<evidence type="ECO:0000256" key="1">
    <source>
        <dbReference type="SAM" id="SignalP"/>
    </source>
</evidence>
<dbReference type="OrthoDB" id="3826759at2"/>
<dbReference type="Proteomes" id="UP000318380">
    <property type="component" value="Unassembled WGS sequence"/>
</dbReference>
<keyword evidence="1" id="KW-0732">Signal</keyword>
<feature type="chain" id="PRO_5022069356" evidence="1">
    <location>
        <begin position="26"/>
        <end position="244"/>
    </location>
</feature>
<organism evidence="2 3">
    <name type="scientific">Kribbella amoyensis</name>
    <dbReference type="NCBI Taxonomy" id="996641"/>
    <lineage>
        <taxon>Bacteria</taxon>
        <taxon>Bacillati</taxon>
        <taxon>Actinomycetota</taxon>
        <taxon>Actinomycetes</taxon>
        <taxon>Propionibacteriales</taxon>
        <taxon>Kribbellaceae</taxon>
        <taxon>Kribbella</taxon>
    </lineage>
</organism>
<dbReference type="AlphaFoldDB" id="A0A561BZN1"/>
<protein>
    <submittedName>
        <fullName evidence="2">Uncharacterized protein</fullName>
    </submittedName>
</protein>
<evidence type="ECO:0000313" key="3">
    <source>
        <dbReference type="Proteomes" id="UP000318380"/>
    </source>
</evidence>
<feature type="signal peptide" evidence="1">
    <location>
        <begin position="1"/>
        <end position="25"/>
    </location>
</feature>
<dbReference type="RefSeq" id="WP_145811572.1">
    <property type="nucleotide sequence ID" value="NZ_VIVK01000001.1"/>
</dbReference>
<evidence type="ECO:0000313" key="2">
    <source>
        <dbReference type="EMBL" id="TWD84354.1"/>
    </source>
</evidence>
<gene>
    <name evidence="2" type="ORF">FB561_5541</name>
</gene>
<dbReference type="EMBL" id="VIVK01000001">
    <property type="protein sequence ID" value="TWD84354.1"/>
    <property type="molecule type" value="Genomic_DNA"/>
</dbReference>
<name>A0A561BZN1_9ACTN</name>
<proteinExistence type="predicted"/>
<comment type="caution">
    <text evidence="2">The sequence shown here is derived from an EMBL/GenBank/DDBJ whole genome shotgun (WGS) entry which is preliminary data.</text>
</comment>
<reference evidence="2 3" key="1">
    <citation type="submission" date="2019-06" db="EMBL/GenBank/DDBJ databases">
        <title>Sequencing the genomes of 1000 actinobacteria strains.</title>
        <authorList>
            <person name="Klenk H.-P."/>
        </authorList>
    </citation>
    <scope>NUCLEOTIDE SEQUENCE [LARGE SCALE GENOMIC DNA]</scope>
    <source>
        <strain evidence="2 3">DSM 24683</strain>
    </source>
</reference>
<keyword evidence="3" id="KW-1185">Reference proteome</keyword>
<accession>A0A561BZN1</accession>